<comment type="caution">
    <text evidence="4">The sequence shown here is derived from an EMBL/GenBank/DDBJ whole genome shotgun (WGS) entry which is preliminary data.</text>
</comment>
<dbReference type="Gene3D" id="1.25.40.20">
    <property type="entry name" value="Ankyrin repeat-containing domain"/>
    <property type="match status" value="1"/>
</dbReference>
<organism evidence="4 5">
    <name type="scientific">Trichogramma kaykai</name>
    <dbReference type="NCBI Taxonomy" id="54128"/>
    <lineage>
        <taxon>Eukaryota</taxon>
        <taxon>Metazoa</taxon>
        <taxon>Ecdysozoa</taxon>
        <taxon>Arthropoda</taxon>
        <taxon>Hexapoda</taxon>
        <taxon>Insecta</taxon>
        <taxon>Pterygota</taxon>
        <taxon>Neoptera</taxon>
        <taxon>Endopterygota</taxon>
        <taxon>Hymenoptera</taxon>
        <taxon>Apocrita</taxon>
        <taxon>Proctotrupomorpha</taxon>
        <taxon>Chalcidoidea</taxon>
        <taxon>Trichogrammatidae</taxon>
        <taxon>Trichogramma</taxon>
    </lineage>
</organism>
<dbReference type="PANTHER" id="PTHR24171">
    <property type="entry name" value="ANKYRIN REPEAT DOMAIN-CONTAINING PROTEIN 39-RELATED"/>
    <property type="match status" value="1"/>
</dbReference>
<evidence type="ECO:0000256" key="2">
    <source>
        <dbReference type="ARBA" id="ARBA00023043"/>
    </source>
</evidence>
<dbReference type="PROSITE" id="PS50297">
    <property type="entry name" value="ANK_REP_REGION"/>
    <property type="match status" value="1"/>
</dbReference>
<dbReference type="Proteomes" id="UP001627154">
    <property type="component" value="Unassembled WGS sequence"/>
</dbReference>
<dbReference type="InterPro" id="IPR002110">
    <property type="entry name" value="Ankyrin_rpt"/>
</dbReference>
<keyword evidence="5" id="KW-1185">Reference proteome</keyword>
<dbReference type="InterPro" id="IPR036770">
    <property type="entry name" value="Ankyrin_rpt-contain_sf"/>
</dbReference>
<keyword evidence="1" id="KW-0677">Repeat</keyword>
<dbReference type="SMART" id="SM00248">
    <property type="entry name" value="ANK"/>
    <property type="match status" value="2"/>
</dbReference>
<keyword evidence="2 3" id="KW-0040">ANK repeat</keyword>
<protein>
    <submittedName>
        <fullName evidence="4">Uncharacterized protein</fullName>
    </submittedName>
</protein>
<name>A0ABD2XQ19_9HYME</name>
<dbReference type="AlphaFoldDB" id="A0ABD2XQ19"/>
<accession>A0ABD2XQ19</accession>
<evidence type="ECO:0000256" key="1">
    <source>
        <dbReference type="ARBA" id="ARBA00022737"/>
    </source>
</evidence>
<dbReference type="Pfam" id="PF00023">
    <property type="entry name" value="Ank"/>
    <property type="match status" value="1"/>
</dbReference>
<sequence length="226" mass="26019">MQDRRPLRVISERSHDKHELLKLFFQINDDKNQTVHVDARGASGNTPLHVALKENNEKVHFIGNSYWNSSDCHELAETFFRINAELDRPVCIDPRDELGNTPLHGALFWGHKRLSELLLRRDADPTLTNDEGLRPLRIICKREDKDDGLIERFLEVIDDMGKTVRVDARDDSGYTPLQWAVANFLPDTVDARSWIVAPISRASLFPLRVDSTPIRKRAAAFRFRIN</sequence>
<dbReference type="EMBL" id="JBJJXI010000018">
    <property type="protein sequence ID" value="KAL3407118.1"/>
    <property type="molecule type" value="Genomic_DNA"/>
</dbReference>
<evidence type="ECO:0000313" key="5">
    <source>
        <dbReference type="Proteomes" id="UP001627154"/>
    </source>
</evidence>
<gene>
    <name evidence="4" type="ORF">TKK_001183</name>
</gene>
<evidence type="ECO:0000256" key="3">
    <source>
        <dbReference type="PROSITE-ProRule" id="PRU00023"/>
    </source>
</evidence>
<dbReference type="SUPFAM" id="SSF48403">
    <property type="entry name" value="Ankyrin repeat"/>
    <property type="match status" value="1"/>
</dbReference>
<proteinExistence type="predicted"/>
<dbReference type="PANTHER" id="PTHR24171:SF9">
    <property type="entry name" value="ANKYRIN REPEAT DOMAIN-CONTAINING PROTEIN 39"/>
    <property type="match status" value="1"/>
</dbReference>
<evidence type="ECO:0000313" key="4">
    <source>
        <dbReference type="EMBL" id="KAL3407118.1"/>
    </source>
</evidence>
<feature type="repeat" description="ANK" evidence="3">
    <location>
        <begin position="98"/>
        <end position="130"/>
    </location>
</feature>
<reference evidence="4 5" key="1">
    <citation type="journal article" date="2024" name="bioRxiv">
        <title>A reference genome for Trichogramma kaykai: A tiny desert-dwelling parasitoid wasp with competing sex-ratio distorters.</title>
        <authorList>
            <person name="Culotta J."/>
            <person name="Lindsey A.R."/>
        </authorList>
    </citation>
    <scope>NUCLEOTIDE SEQUENCE [LARGE SCALE GENOMIC DNA]</scope>
    <source>
        <strain evidence="4 5">KSX58</strain>
    </source>
</reference>
<dbReference type="PROSITE" id="PS50088">
    <property type="entry name" value="ANK_REPEAT"/>
    <property type="match status" value="1"/>
</dbReference>